<keyword evidence="2" id="KW-0812">Transmembrane</keyword>
<organism evidence="3 4">
    <name type="scientific">Saccharomonospora glauca K62</name>
    <dbReference type="NCBI Taxonomy" id="928724"/>
    <lineage>
        <taxon>Bacteria</taxon>
        <taxon>Bacillati</taxon>
        <taxon>Actinomycetota</taxon>
        <taxon>Actinomycetes</taxon>
        <taxon>Pseudonocardiales</taxon>
        <taxon>Pseudonocardiaceae</taxon>
        <taxon>Saccharomonospora</taxon>
    </lineage>
</organism>
<dbReference type="STRING" id="928724.SacglDRAFT_00636"/>
<evidence type="ECO:0000256" key="2">
    <source>
        <dbReference type="SAM" id="Phobius"/>
    </source>
</evidence>
<proteinExistence type="predicted"/>
<dbReference type="Proteomes" id="UP000005087">
    <property type="component" value="Chromosome"/>
</dbReference>
<feature type="transmembrane region" description="Helical" evidence="2">
    <location>
        <begin position="69"/>
        <end position="88"/>
    </location>
</feature>
<dbReference type="EMBL" id="CM001484">
    <property type="protein sequence ID" value="EIE97582.1"/>
    <property type="molecule type" value="Genomic_DNA"/>
</dbReference>
<evidence type="ECO:0000256" key="1">
    <source>
        <dbReference type="SAM" id="MobiDB-lite"/>
    </source>
</evidence>
<reference evidence="4" key="2">
    <citation type="submission" date="2012-01" db="EMBL/GenBank/DDBJ databases">
        <title>Noncontiguous Finished sequence of chromosome of Saccharomonospora glauca K62.</title>
        <authorList>
            <consortium name="US DOE Joint Genome Institute"/>
            <person name="Lucas S."/>
            <person name="Han J."/>
            <person name="Lapidus A."/>
            <person name="Cheng J.-F."/>
            <person name="Goodwin L."/>
            <person name="Pitluck S."/>
            <person name="Peters L."/>
            <person name="Mikhailova N."/>
            <person name="Held B."/>
            <person name="Detter J.C."/>
            <person name="Han C."/>
            <person name="Tapia R."/>
            <person name="Land M."/>
            <person name="Hauser L."/>
            <person name="Kyrpides N."/>
            <person name="Ivanova N."/>
            <person name="Pagani I."/>
            <person name="Brambilla E.-M."/>
            <person name="Klenk H.-P."/>
            <person name="Woyke T."/>
        </authorList>
    </citation>
    <scope>NUCLEOTIDE SEQUENCE [LARGE SCALE GENOMIC DNA]</scope>
    <source>
        <strain evidence="4">K62</strain>
    </source>
</reference>
<feature type="compositionally biased region" description="Acidic residues" evidence="1">
    <location>
        <begin position="47"/>
        <end position="58"/>
    </location>
</feature>
<gene>
    <name evidence="3" type="ORF">SacglDRAFT_00636</name>
</gene>
<keyword evidence="2" id="KW-1133">Transmembrane helix</keyword>
<dbReference type="eggNOG" id="ENOG502ZG7C">
    <property type="taxonomic scope" value="Bacteria"/>
</dbReference>
<protein>
    <submittedName>
        <fullName evidence="3">Uncharacterized protein</fullName>
    </submittedName>
</protein>
<dbReference type="OrthoDB" id="3638602at2"/>
<reference evidence="3 4" key="1">
    <citation type="submission" date="2011-09" db="EMBL/GenBank/DDBJ databases">
        <authorList>
            <consortium name="US DOE Joint Genome Institute (JGI-PGF)"/>
            <person name="Lucas S."/>
            <person name="Han J."/>
            <person name="Lapidus A."/>
            <person name="Cheng J.-F."/>
            <person name="Goodwin L."/>
            <person name="Pitluck S."/>
            <person name="Peters L."/>
            <person name="Land M.L."/>
            <person name="Hauser L."/>
            <person name="Brambilla E."/>
            <person name="Klenk H.-P."/>
            <person name="Woyke T.J."/>
        </authorList>
    </citation>
    <scope>NUCLEOTIDE SEQUENCE [LARGE SCALE GENOMIC DNA]</scope>
    <source>
        <strain evidence="3 4">K62</strain>
    </source>
</reference>
<keyword evidence="4" id="KW-1185">Reference proteome</keyword>
<evidence type="ECO:0000313" key="3">
    <source>
        <dbReference type="EMBL" id="EIE97582.1"/>
    </source>
</evidence>
<feature type="region of interest" description="Disordered" evidence="1">
    <location>
        <begin position="32"/>
        <end position="64"/>
    </location>
</feature>
<evidence type="ECO:0000313" key="4">
    <source>
        <dbReference type="Proteomes" id="UP000005087"/>
    </source>
</evidence>
<name>I1CY08_9PSEU</name>
<accession>I1CY08</accession>
<sequence>MLSVLAVLVMSATGPAPEARAAVDGPVLAHALAQDSEESSSSSSSETAEEGPELDPQTEAEAQKNRSRIVVGIIAAALLGIVAWGRYLRSKKAKSG</sequence>
<dbReference type="HOGENOM" id="CLU_2358037_0_0_11"/>
<dbReference type="AlphaFoldDB" id="I1CY08"/>
<keyword evidence="2" id="KW-0472">Membrane</keyword>